<keyword evidence="3" id="KW-0433">Leucine-rich repeat</keyword>
<gene>
    <name evidence="14" type="primary">LOC109481524</name>
</gene>
<dbReference type="InterPro" id="IPR011029">
    <property type="entry name" value="DEATH-like_dom_sf"/>
</dbReference>
<dbReference type="PANTHER" id="PTHR48051">
    <property type="match status" value="1"/>
</dbReference>
<dbReference type="PROSITE" id="PS50017">
    <property type="entry name" value="DEATH_DOMAIN"/>
    <property type="match status" value="3"/>
</dbReference>
<dbReference type="Proteomes" id="UP000515135">
    <property type="component" value="Unplaced"/>
</dbReference>
<proteinExistence type="predicted"/>
<dbReference type="InterPro" id="IPR036770">
    <property type="entry name" value="Ankyrin_rpt-contain_sf"/>
</dbReference>
<protein>
    <recommendedName>
        <fullName evidence="5">Leucine-rich repeat protein SHOC-2</fullName>
    </recommendedName>
    <alternativeName>
        <fullName evidence="8">Protein soc-2 homolog</fullName>
    </alternativeName>
    <alternativeName>
        <fullName evidence="6 7">protein Sur-8 homolog</fullName>
    </alternativeName>
</protein>
<dbReference type="SUPFAM" id="SSF48403">
    <property type="entry name" value="Ankyrin repeat"/>
    <property type="match status" value="1"/>
</dbReference>
<dbReference type="SMART" id="SM00005">
    <property type="entry name" value="DEATH"/>
    <property type="match status" value="2"/>
</dbReference>
<keyword evidence="4" id="KW-0677">Repeat</keyword>
<dbReference type="GO" id="GO:0007165">
    <property type="term" value="P:signal transduction"/>
    <property type="evidence" value="ECO:0007669"/>
    <property type="project" value="InterPro"/>
</dbReference>
<keyword evidence="13" id="KW-1185">Reference proteome</keyword>
<dbReference type="Gene3D" id="1.10.533.10">
    <property type="entry name" value="Death Domain, Fas"/>
    <property type="match status" value="3"/>
</dbReference>
<evidence type="ECO:0000313" key="13">
    <source>
        <dbReference type="Proteomes" id="UP000515135"/>
    </source>
</evidence>
<dbReference type="Pfam" id="PF13855">
    <property type="entry name" value="LRR_8"/>
    <property type="match status" value="1"/>
</dbReference>
<dbReference type="InterPro" id="IPR055414">
    <property type="entry name" value="LRR_R13L4/SHOC2-like"/>
</dbReference>
<dbReference type="CDD" id="cd01670">
    <property type="entry name" value="Death"/>
    <property type="match status" value="3"/>
</dbReference>
<feature type="repeat" description="ANK" evidence="9">
    <location>
        <begin position="68"/>
        <end position="100"/>
    </location>
</feature>
<feature type="region of interest" description="Disordered" evidence="10">
    <location>
        <begin position="573"/>
        <end position="614"/>
    </location>
</feature>
<feature type="domain" description="Death" evidence="11">
    <location>
        <begin position="1138"/>
        <end position="1215"/>
    </location>
</feature>
<dbReference type="InterPro" id="IPR050216">
    <property type="entry name" value="LRR_domain-containing"/>
</dbReference>
<dbReference type="Pfam" id="PF00023">
    <property type="entry name" value="Ank"/>
    <property type="match status" value="1"/>
</dbReference>
<reference evidence="14" key="1">
    <citation type="submission" date="2025-08" db="UniProtKB">
        <authorList>
            <consortium name="RefSeq"/>
        </authorList>
    </citation>
    <scope>IDENTIFICATION</scope>
    <source>
        <tissue evidence="14">Gonad</tissue>
    </source>
</reference>
<sequence length="1215" mass="136546">MEKKEQELREAAERGEEDRVKKLLAEGVNVNAGRGTETALHSASLNGHTGTVQALLTAGAEIDARTYAEWTALHEASYRGHTGTVQALLTAGATVNAQTNSRSIALHKASSRGHTGTVQALLTAGATVDTRNYMNETPLHEAAEGGHPECVRVLLRAGANTVIRNRDNKTAEDLAVQEDVQQEFQFFKALQPKVVDDLLTINLSDKELTSVPAELFDNRDVECLVLSDNKLTSIPEVIGQLQKLQKLDLKNNLLTQLPQAITTLPNLQDIDLSHNKLETLPDGFSRLKQLYGLNIWYNVFKEIPEEVCSLLRLQILNLAFNPLKCLPDKISQLTGLTMLHINDCQFDEFPRHLQLEGLQGLYMGNWAGEDKPSLVPEDIGRLKNLQVLDVQRSGLESLPDGVGELMQLKYLNISDNRFTSVPEQIMNLSNIRELHLSDNRISRLPLTLSQMAQLKNMYIEDNPLTYPPPDVCEKGTAAIMDFLRMELKKKEDKELRKLFSRFSQNVTKAHEVEDLAGALGLSIEETSKTQMPRSQAFKVLLKWMETDSEASMDKLQQELSEFGMDRLAQEAGRIKAQPVKRPADASGGPPAKRPAAGGPSGEGHQEEQQTKEKIRQAEQKLVQMQHHSEIQEAMVHSLRAEVTRFRDKEEQAQKVLLDHKLEIQQLQEANVAMATRVDDLLQDNEKLRSQVVLLGGEHADEQATQVLEQTILMFTENVLQKSRQSKPTLEESERATAAESRLLTKLSCRLGSDWRRLGAGLGIPQPRLDSIQAQYNNAIQRACRVLQVWIWGGRHGLPHDLKQLETVLKDMDRPDLLDIVKTAFKDYIEEMPEVEVEPDASVDEQGVTTWSVQLPGRGKFLCKHTDLGVVTPCPVQLTYRTVNLSEHWLESEDWELIGPLFHIQCNHGDDVPVELLLPHILDLSQEDSSALSPDDVRAAHVVAGNTTLHPADITPTHFLTRHRNGCFWSPVMQRIRALIWPRRGLLTLFKTSQTHDTVEVKAVMVSNTKYSVQALQKYLSQLDPKFYWWDSITCPGLRAHQIYCLQASVENGTLDLADPEPPSGLEYEDTLDSNRIYPSFHLNVKRHPDSGWVQLNLQLYPETEDSNVVCSCKRRLIYGGAEAGPSDSEDVRKHFFFIKENVSTDWINLAHFLGFTRPAIDAIQYKPANRDAKDCCMDMLEQWRTQRGAAATLQVLLQALTEAGLQDTVDQLNTM</sequence>
<feature type="repeat" description="ANK" evidence="9">
    <location>
        <begin position="101"/>
        <end position="133"/>
    </location>
</feature>
<dbReference type="SMART" id="SM00369">
    <property type="entry name" value="LRR_TYP"/>
    <property type="match status" value="6"/>
</dbReference>
<evidence type="ECO:0000259" key="11">
    <source>
        <dbReference type="PROSITE" id="PS50017"/>
    </source>
</evidence>
<feature type="repeat" description="ANK" evidence="9">
    <location>
        <begin position="35"/>
        <end position="67"/>
    </location>
</feature>
<dbReference type="InterPro" id="IPR000488">
    <property type="entry name" value="Death_dom"/>
</dbReference>
<evidence type="ECO:0000259" key="12">
    <source>
        <dbReference type="PROSITE" id="PS51830"/>
    </source>
</evidence>
<dbReference type="InterPro" id="IPR025307">
    <property type="entry name" value="FIIND_dom"/>
</dbReference>
<dbReference type="Pfam" id="PF23598">
    <property type="entry name" value="LRR_14"/>
    <property type="match status" value="1"/>
</dbReference>
<dbReference type="Pfam" id="PF12796">
    <property type="entry name" value="Ank_2"/>
    <property type="match status" value="1"/>
</dbReference>
<evidence type="ECO:0000256" key="10">
    <source>
        <dbReference type="SAM" id="MobiDB-lite"/>
    </source>
</evidence>
<dbReference type="SUPFAM" id="SSF47986">
    <property type="entry name" value="DEATH domain"/>
    <property type="match status" value="2"/>
</dbReference>
<dbReference type="InterPro" id="IPR032675">
    <property type="entry name" value="LRR_dom_sf"/>
</dbReference>
<feature type="domain" description="FIIND" evidence="12">
    <location>
        <begin position="827"/>
        <end position="1128"/>
    </location>
</feature>
<feature type="compositionally biased region" description="Low complexity" evidence="10">
    <location>
        <begin position="585"/>
        <end position="597"/>
    </location>
</feature>
<dbReference type="SUPFAM" id="SSF52058">
    <property type="entry name" value="L domain-like"/>
    <property type="match status" value="1"/>
</dbReference>
<dbReference type="InterPro" id="IPR003591">
    <property type="entry name" value="Leu-rich_rpt_typical-subtyp"/>
</dbReference>
<dbReference type="OrthoDB" id="10041200at2759"/>
<dbReference type="InterPro" id="IPR001611">
    <property type="entry name" value="Leu-rich_rpt"/>
</dbReference>
<name>A0A6P4ZEF8_BRABE</name>
<dbReference type="SMART" id="SM00364">
    <property type="entry name" value="LRR_BAC"/>
    <property type="match status" value="6"/>
</dbReference>
<dbReference type="Pfam" id="PF13553">
    <property type="entry name" value="FIIND"/>
    <property type="match status" value="1"/>
</dbReference>
<dbReference type="RefSeq" id="XP_019639660.1">
    <property type="nucleotide sequence ID" value="XM_019784101.1"/>
</dbReference>
<dbReference type="AlphaFoldDB" id="A0A6P4ZEF8"/>
<evidence type="ECO:0000256" key="9">
    <source>
        <dbReference type="PROSITE-ProRule" id="PRU00023"/>
    </source>
</evidence>
<dbReference type="PROSITE" id="PS50297">
    <property type="entry name" value="ANK_REP_REGION"/>
    <property type="match status" value="4"/>
</dbReference>
<feature type="domain" description="Death" evidence="11">
    <location>
        <begin position="739"/>
        <end position="824"/>
    </location>
</feature>
<feature type="repeat" description="ANK" evidence="9">
    <location>
        <begin position="134"/>
        <end position="166"/>
    </location>
</feature>
<dbReference type="PROSITE" id="PS51830">
    <property type="entry name" value="FIIND"/>
    <property type="match status" value="1"/>
</dbReference>
<dbReference type="PANTHER" id="PTHR48051:SF54">
    <property type="entry name" value="LEUCINE-RICH REPEAT-CONTAINING PROTEIN"/>
    <property type="match status" value="1"/>
</dbReference>
<dbReference type="PROSITE" id="PS51450">
    <property type="entry name" value="LRR"/>
    <property type="match status" value="3"/>
</dbReference>
<evidence type="ECO:0000256" key="2">
    <source>
        <dbReference type="ARBA" id="ARBA00022490"/>
    </source>
</evidence>
<evidence type="ECO:0000256" key="5">
    <source>
        <dbReference type="ARBA" id="ARBA00023907"/>
    </source>
</evidence>
<evidence type="ECO:0000256" key="1">
    <source>
        <dbReference type="ARBA" id="ARBA00004514"/>
    </source>
</evidence>
<dbReference type="SMART" id="SM00248">
    <property type="entry name" value="ANK"/>
    <property type="match status" value="5"/>
</dbReference>
<keyword evidence="9" id="KW-0040">ANK repeat</keyword>
<dbReference type="KEGG" id="bbel:109481524"/>
<dbReference type="GO" id="GO:0005829">
    <property type="term" value="C:cytosol"/>
    <property type="evidence" value="ECO:0007669"/>
    <property type="project" value="UniProtKB-SubCell"/>
</dbReference>
<comment type="subcellular location">
    <subcellularLocation>
        <location evidence="1">Cytoplasm</location>
        <location evidence="1">Cytosol</location>
    </subcellularLocation>
</comment>
<evidence type="ECO:0000313" key="14">
    <source>
        <dbReference type="RefSeq" id="XP_019639660.1"/>
    </source>
</evidence>
<evidence type="ECO:0000256" key="4">
    <source>
        <dbReference type="ARBA" id="ARBA00022737"/>
    </source>
</evidence>
<evidence type="ECO:0000256" key="3">
    <source>
        <dbReference type="ARBA" id="ARBA00022614"/>
    </source>
</evidence>
<feature type="compositionally biased region" description="Basic and acidic residues" evidence="10">
    <location>
        <begin position="603"/>
        <end position="614"/>
    </location>
</feature>
<keyword evidence="2" id="KW-0963">Cytoplasm</keyword>
<dbReference type="Gene3D" id="3.80.10.10">
    <property type="entry name" value="Ribonuclease Inhibitor"/>
    <property type="match status" value="2"/>
</dbReference>
<organism evidence="13 14">
    <name type="scientific">Branchiostoma belcheri</name>
    <name type="common">Amphioxus</name>
    <dbReference type="NCBI Taxonomy" id="7741"/>
    <lineage>
        <taxon>Eukaryota</taxon>
        <taxon>Metazoa</taxon>
        <taxon>Chordata</taxon>
        <taxon>Cephalochordata</taxon>
        <taxon>Leptocardii</taxon>
        <taxon>Amphioxiformes</taxon>
        <taxon>Branchiostomatidae</taxon>
        <taxon>Branchiostoma</taxon>
    </lineage>
</organism>
<dbReference type="Pfam" id="PF00531">
    <property type="entry name" value="Death"/>
    <property type="match status" value="2"/>
</dbReference>
<accession>A0A6P4ZEF8</accession>
<dbReference type="GeneID" id="109481524"/>
<evidence type="ECO:0000256" key="7">
    <source>
        <dbReference type="ARBA" id="ARBA00029998"/>
    </source>
</evidence>
<dbReference type="InterPro" id="IPR002110">
    <property type="entry name" value="Ankyrin_rpt"/>
</dbReference>
<feature type="domain" description="Death" evidence="11">
    <location>
        <begin position="515"/>
        <end position="570"/>
    </location>
</feature>
<dbReference type="Gene3D" id="1.25.40.20">
    <property type="entry name" value="Ankyrin repeat-containing domain"/>
    <property type="match status" value="2"/>
</dbReference>
<evidence type="ECO:0000256" key="8">
    <source>
        <dbReference type="ARBA" id="ARBA00032455"/>
    </source>
</evidence>
<dbReference type="PROSITE" id="PS50088">
    <property type="entry name" value="ANK_REPEAT"/>
    <property type="match status" value="4"/>
</dbReference>
<evidence type="ECO:0000256" key="6">
    <source>
        <dbReference type="ARBA" id="ARBA00029588"/>
    </source>
</evidence>